<evidence type="ECO:0000256" key="1">
    <source>
        <dbReference type="ARBA" id="ARBA00010529"/>
    </source>
</evidence>
<gene>
    <name evidence="8 11" type="primary">ihfA</name>
    <name evidence="8" type="synonym">himA</name>
    <name evidence="11" type="ORF">ERCICURT3053_126</name>
</gene>
<dbReference type="InterPro" id="IPR020816">
    <property type="entry name" value="Histone-like_DNA-bd_CS"/>
</dbReference>
<dbReference type="AlphaFoldDB" id="A0A451CYN5"/>
<evidence type="ECO:0000256" key="6">
    <source>
        <dbReference type="ARBA" id="ARBA00023163"/>
    </source>
</evidence>
<dbReference type="PROSITE" id="PS00045">
    <property type="entry name" value="HISTONE_LIKE"/>
    <property type="match status" value="1"/>
</dbReference>
<keyword evidence="7 8" id="KW-0233">DNA recombination</keyword>
<comment type="subunit">
    <text evidence="8 10">Heterodimer of an alpha and a beta chain.</text>
</comment>
<keyword evidence="6 8" id="KW-0804">Transcription</keyword>
<evidence type="ECO:0000313" key="11">
    <source>
        <dbReference type="EMBL" id="VFP78502.1"/>
    </source>
</evidence>
<sequence>MALTKDKISGYLFSKFFGLKKRFAKELVELFFEELRCSLENGEKVKLSGFGNFYLRWKKERPGRNPKTGVVIPIKARRVVMFRPGQRLKSCVEKTRPKLD</sequence>
<dbReference type="OrthoDB" id="9797747at2"/>
<keyword evidence="5 8" id="KW-0238">DNA-binding</keyword>
<dbReference type="SUPFAM" id="SSF47729">
    <property type="entry name" value="IHF-like DNA-binding proteins"/>
    <property type="match status" value="1"/>
</dbReference>
<dbReference type="GO" id="GO:0006310">
    <property type="term" value="P:DNA recombination"/>
    <property type="evidence" value="ECO:0007669"/>
    <property type="project" value="UniProtKB-UniRule"/>
</dbReference>
<dbReference type="InterPro" id="IPR005684">
    <property type="entry name" value="IHF_alpha"/>
</dbReference>
<keyword evidence="3 8" id="KW-0810">Translation regulation</keyword>
<dbReference type="Pfam" id="PF00216">
    <property type="entry name" value="Bac_DNA_binding"/>
    <property type="match status" value="1"/>
</dbReference>
<dbReference type="CDD" id="cd13835">
    <property type="entry name" value="IHF_A"/>
    <property type="match status" value="1"/>
</dbReference>
<keyword evidence="4 8" id="KW-0805">Transcription regulation</keyword>
<dbReference type="NCBIfam" id="NF001401">
    <property type="entry name" value="PRK00285.1"/>
    <property type="match status" value="1"/>
</dbReference>
<evidence type="ECO:0000256" key="10">
    <source>
        <dbReference type="RuleBase" id="RU004485"/>
    </source>
</evidence>
<evidence type="ECO:0000256" key="3">
    <source>
        <dbReference type="ARBA" id="ARBA00022845"/>
    </source>
</evidence>
<dbReference type="GO" id="GO:0030527">
    <property type="term" value="F:structural constituent of chromatin"/>
    <property type="evidence" value="ECO:0007669"/>
    <property type="project" value="InterPro"/>
</dbReference>
<dbReference type="InterPro" id="IPR010992">
    <property type="entry name" value="IHF-like_DNA-bd_dom_sf"/>
</dbReference>
<organism evidence="11 12">
    <name type="scientific">Candidatus Erwinia haradaeae</name>
    <dbReference type="NCBI Taxonomy" id="1922217"/>
    <lineage>
        <taxon>Bacteria</taxon>
        <taxon>Pseudomonadati</taxon>
        <taxon>Pseudomonadota</taxon>
        <taxon>Gammaproteobacteria</taxon>
        <taxon>Enterobacterales</taxon>
        <taxon>Erwiniaceae</taxon>
        <taxon>Erwinia</taxon>
    </lineage>
</organism>
<evidence type="ECO:0000256" key="7">
    <source>
        <dbReference type="ARBA" id="ARBA00023172"/>
    </source>
</evidence>
<dbReference type="GO" id="GO:0006417">
    <property type="term" value="P:regulation of translation"/>
    <property type="evidence" value="ECO:0007669"/>
    <property type="project" value="UniProtKB-UniRule"/>
</dbReference>
<dbReference type="PRINTS" id="PR01727">
    <property type="entry name" value="DNABINDINGHU"/>
</dbReference>
<dbReference type="RefSeq" id="WP_157991836.1">
    <property type="nucleotide sequence ID" value="NZ_LR217698.1"/>
</dbReference>
<dbReference type="HAMAP" id="MF_00380">
    <property type="entry name" value="IHF_alpha"/>
    <property type="match status" value="1"/>
</dbReference>
<reference evidence="11 12" key="1">
    <citation type="submission" date="2019-02" db="EMBL/GenBank/DDBJ databases">
        <authorList>
            <person name="Manzano-Marin A."/>
            <person name="Manzano-Marin A."/>
        </authorList>
    </citation>
    <scope>NUCLEOTIDE SEQUENCE [LARGE SCALE GENOMIC DNA]</scope>
    <source>
        <strain evidence="11 12">ErCicurtihirsuta</strain>
    </source>
</reference>
<dbReference type="GO" id="GO:0009893">
    <property type="term" value="P:positive regulation of metabolic process"/>
    <property type="evidence" value="ECO:0007669"/>
    <property type="project" value="UniProtKB-ARBA"/>
</dbReference>
<dbReference type="GO" id="GO:0006355">
    <property type="term" value="P:regulation of DNA-templated transcription"/>
    <property type="evidence" value="ECO:0007669"/>
    <property type="project" value="UniProtKB-UniRule"/>
</dbReference>
<evidence type="ECO:0000313" key="12">
    <source>
        <dbReference type="Proteomes" id="UP000294364"/>
    </source>
</evidence>
<dbReference type="PANTHER" id="PTHR33175">
    <property type="entry name" value="DNA-BINDING PROTEIN HU"/>
    <property type="match status" value="1"/>
</dbReference>
<evidence type="ECO:0000256" key="8">
    <source>
        <dbReference type="HAMAP-Rule" id="MF_00380"/>
    </source>
</evidence>
<evidence type="ECO:0000256" key="9">
    <source>
        <dbReference type="RuleBase" id="RU003939"/>
    </source>
</evidence>
<name>A0A451CYN5_9GAMM</name>
<evidence type="ECO:0000256" key="5">
    <source>
        <dbReference type="ARBA" id="ARBA00023125"/>
    </source>
</evidence>
<dbReference type="GO" id="GO:0003677">
    <property type="term" value="F:DNA binding"/>
    <property type="evidence" value="ECO:0007669"/>
    <property type="project" value="UniProtKB-UniRule"/>
</dbReference>
<dbReference type="GO" id="GO:0005829">
    <property type="term" value="C:cytosol"/>
    <property type="evidence" value="ECO:0007669"/>
    <property type="project" value="TreeGrafter"/>
</dbReference>
<evidence type="ECO:0000256" key="2">
    <source>
        <dbReference type="ARBA" id="ARBA00018329"/>
    </source>
</evidence>
<dbReference type="Proteomes" id="UP000294364">
    <property type="component" value="Chromosome"/>
</dbReference>
<evidence type="ECO:0000256" key="4">
    <source>
        <dbReference type="ARBA" id="ARBA00023015"/>
    </source>
</evidence>
<dbReference type="InterPro" id="IPR000119">
    <property type="entry name" value="Hist_DNA-bd"/>
</dbReference>
<comment type="similarity">
    <text evidence="1 8 9">Belongs to the bacterial histone-like protein family.</text>
</comment>
<dbReference type="SMART" id="SM00411">
    <property type="entry name" value="BHL"/>
    <property type="match status" value="1"/>
</dbReference>
<dbReference type="PANTHER" id="PTHR33175:SF2">
    <property type="entry name" value="INTEGRATION HOST FACTOR SUBUNIT ALPHA"/>
    <property type="match status" value="1"/>
</dbReference>
<dbReference type="NCBIfam" id="TIGR00987">
    <property type="entry name" value="himA"/>
    <property type="match status" value="1"/>
</dbReference>
<dbReference type="Gene3D" id="4.10.520.10">
    <property type="entry name" value="IHF-like DNA-binding proteins"/>
    <property type="match status" value="1"/>
</dbReference>
<comment type="function">
    <text evidence="8 10">This protein is one of the two subunits of integration host factor, a specific DNA-binding protein that functions in genetic recombination as well as in transcriptional and translational control.</text>
</comment>
<dbReference type="EMBL" id="LR217698">
    <property type="protein sequence ID" value="VFP78502.1"/>
    <property type="molecule type" value="Genomic_DNA"/>
</dbReference>
<proteinExistence type="inferred from homology"/>
<accession>A0A451CYN5</accession>
<protein>
    <recommendedName>
        <fullName evidence="2 8">Integration host factor subunit alpha</fullName>
        <shortName evidence="8">IHF-alpha</shortName>
    </recommendedName>
</protein>